<gene>
    <name evidence="2" type="ORF">ElyMa_003010900</name>
</gene>
<evidence type="ECO:0000313" key="3">
    <source>
        <dbReference type="Proteomes" id="UP000762676"/>
    </source>
</evidence>
<accession>A0AAV4IFX6</accession>
<protein>
    <submittedName>
        <fullName evidence="2">Uncharacterized protein</fullName>
    </submittedName>
</protein>
<feature type="compositionally biased region" description="Polar residues" evidence="1">
    <location>
        <begin position="1"/>
        <end position="12"/>
    </location>
</feature>
<name>A0AAV4IFX6_9GAST</name>
<comment type="caution">
    <text evidence="2">The sequence shown here is derived from an EMBL/GenBank/DDBJ whole genome shotgun (WGS) entry which is preliminary data.</text>
</comment>
<dbReference type="Proteomes" id="UP000762676">
    <property type="component" value="Unassembled WGS sequence"/>
</dbReference>
<dbReference type="AlphaFoldDB" id="A0AAV4IFX6"/>
<dbReference type="EMBL" id="BMAT01006208">
    <property type="protein sequence ID" value="GFS08300.1"/>
    <property type="molecule type" value="Genomic_DNA"/>
</dbReference>
<reference evidence="2 3" key="1">
    <citation type="journal article" date="2021" name="Elife">
        <title>Chloroplast acquisition without the gene transfer in kleptoplastic sea slugs, Plakobranchus ocellatus.</title>
        <authorList>
            <person name="Maeda T."/>
            <person name="Takahashi S."/>
            <person name="Yoshida T."/>
            <person name="Shimamura S."/>
            <person name="Takaki Y."/>
            <person name="Nagai Y."/>
            <person name="Toyoda A."/>
            <person name="Suzuki Y."/>
            <person name="Arimoto A."/>
            <person name="Ishii H."/>
            <person name="Satoh N."/>
            <person name="Nishiyama T."/>
            <person name="Hasebe M."/>
            <person name="Maruyama T."/>
            <person name="Minagawa J."/>
            <person name="Obokata J."/>
            <person name="Shigenobu S."/>
        </authorList>
    </citation>
    <scope>NUCLEOTIDE SEQUENCE [LARGE SCALE GENOMIC DNA]</scope>
</reference>
<evidence type="ECO:0000313" key="2">
    <source>
        <dbReference type="EMBL" id="GFS08300.1"/>
    </source>
</evidence>
<sequence length="82" mass="9433">MLNSEMRSANPVSRSRESAPRSSRWVKDAGYEMEVCSSDTTLSLVRLGNVDLNSRKFRGQVRPIVYSDTDKANELWRQRKLV</sequence>
<organism evidence="2 3">
    <name type="scientific">Elysia marginata</name>
    <dbReference type="NCBI Taxonomy" id="1093978"/>
    <lineage>
        <taxon>Eukaryota</taxon>
        <taxon>Metazoa</taxon>
        <taxon>Spiralia</taxon>
        <taxon>Lophotrochozoa</taxon>
        <taxon>Mollusca</taxon>
        <taxon>Gastropoda</taxon>
        <taxon>Heterobranchia</taxon>
        <taxon>Euthyneura</taxon>
        <taxon>Panpulmonata</taxon>
        <taxon>Sacoglossa</taxon>
        <taxon>Placobranchoidea</taxon>
        <taxon>Plakobranchidae</taxon>
        <taxon>Elysia</taxon>
    </lineage>
</organism>
<evidence type="ECO:0000256" key="1">
    <source>
        <dbReference type="SAM" id="MobiDB-lite"/>
    </source>
</evidence>
<proteinExistence type="predicted"/>
<keyword evidence="3" id="KW-1185">Reference proteome</keyword>
<feature type="compositionally biased region" description="Basic and acidic residues" evidence="1">
    <location>
        <begin position="14"/>
        <end position="24"/>
    </location>
</feature>
<feature type="region of interest" description="Disordered" evidence="1">
    <location>
        <begin position="1"/>
        <end position="24"/>
    </location>
</feature>